<keyword evidence="3" id="KW-1185">Reference proteome</keyword>
<evidence type="ECO:0000256" key="1">
    <source>
        <dbReference type="SAM" id="MobiDB-lite"/>
    </source>
</evidence>
<proteinExistence type="predicted"/>
<evidence type="ECO:0000313" key="3">
    <source>
        <dbReference type="Proteomes" id="UP001597101"/>
    </source>
</evidence>
<gene>
    <name evidence="2" type="ORF">ACFQ14_07475</name>
</gene>
<name>A0ABW3FHE7_9HYPH</name>
<protein>
    <recommendedName>
        <fullName evidence="4">Outer membrane efflux protein</fullName>
    </recommendedName>
</protein>
<dbReference type="EMBL" id="JBHTJV010000005">
    <property type="protein sequence ID" value="MFD0916241.1"/>
    <property type="molecule type" value="Genomic_DNA"/>
</dbReference>
<dbReference type="RefSeq" id="WP_377212103.1">
    <property type="nucleotide sequence ID" value="NZ_JBHTJV010000005.1"/>
</dbReference>
<accession>A0ABW3FHE7</accession>
<dbReference type="PROSITE" id="PS51257">
    <property type="entry name" value="PROKAR_LIPOPROTEIN"/>
    <property type="match status" value="1"/>
</dbReference>
<reference evidence="3" key="1">
    <citation type="journal article" date="2019" name="Int. J. Syst. Evol. Microbiol.">
        <title>The Global Catalogue of Microorganisms (GCM) 10K type strain sequencing project: providing services to taxonomists for standard genome sequencing and annotation.</title>
        <authorList>
            <consortium name="The Broad Institute Genomics Platform"/>
            <consortium name="The Broad Institute Genome Sequencing Center for Infectious Disease"/>
            <person name="Wu L."/>
            <person name="Ma J."/>
        </authorList>
    </citation>
    <scope>NUCLEOTIDE SEQUENCE [LARGE SCALE GENOMIC DNA]</scope>
    <source>
        <strain evidence="3">CCUG 60023</strain>
    </source>
</reference>
<evidence type="ECO:0008006" key="4">
    <source>
        <dbReference type="Google" id="ProtNLM"/>
    </source>
</evidence>
<evidence type="ECO:0000313" key="2">
    <source>
        <dbReference type="EMBL" id="MFD0916241.1"/>
    </source>
</evidence>
<dbReference type="Proteomes" id="UP001597101">
    <property type="component" value="Unassembled WGS sequence"/>
</dbReference>
<comment type="caution">
    <text evidence="2">The sequence shown here is derived from an EMBL/GenBank/DDBJ whole genome shotgun (WGS) entry which is preliminary data.</text>
</comment>
<feature type="region of interest" description="Disordered" evidence="1">
    <location>
        <begin position="41"/>
        <end position="66"/>
    </location>
</feature>
<sequence>MLSKTDFERRNWRLGSGLSLLLGVAALAGCNDHSMAPLMSVSETTGSIPAKKQSRRNERKAQSRSTALKAAFKPNGEYFRTASEIRAEPSARCRRVLAQAGITSTSLRSPSLSAKVSDEADFDVGMSYDILDLKRANLTEELAFARCERQEIAAKLIQLTTTSTQSLSRSGYLARANVLRSKRKKLLRINGEISRALREGFITIGGATVLRQYIEQVRAREAQSRGEAGRRQAVEIFQDTDFRALDRRLMRIERTVHDIEARRRTVDALKVQASANYGTDIGNSFGAGNRGNDLSATLEVSVRLGALYGRRFELEEISREAGQSLHNEIGSGVLWRSTIIRDSISTVLVSLRKQRADVVRAMTQAQRNARIATDEQFAEDLVGARLRAEVDLVSLSAELAALDATIRDTRSVVAKLNFKK</sequence>
<organism evidence="2 3">
    <name type="scientific">Pseudahrensia aquimaris</name>
    <dbReference type="NCBI Taxonomy" id="744461"/>
    <lineage>
        <taxon>Bacteria</taxon>
        <taxon>Pseudomonadati</taxon>
        <taxon>Pseudomonadota</taxon>
        <taxon>Alphaproteobacteria</taxon>
        <taxon>Hyphomicrobiales</taxon>
        <taxon>Ahrensiaceae</taxon>
        <taxon>Pseudahrensia</taxon>
    </lineage>
</organism>